<sequence length="210" mass="23061">MSDSPVDPRDLRVSDAEREHVVTLLQKAIGQGLITLDEFTQRTDSALAARTRAELNAVLIDLPGMTHKDSAPRDVPAAKPRLELRNTMSKLSRTGRWAVPRELVVRNKMGACDLDFTDAQIEHDVVDIELDVTAGSVKLLLPQHATVDVDALELAAGKLENKVPGNATGQPHFVLRGMVRAGSVTVKRPTYIRIGSLLIRFPWKVTTESD</sequence>
<dbReference type="AlphaFoldDB" id="A0A4R2K4F8"/>
<dbReference type="PANTHER" id="PTHR40763:SF5">
    <property type="entry name" value="MEMBRANE PROTEIN"/>
    <property type="match status" value="1"/>
</dbReference>
<dbReference type="Pfam" id="PF08044">
    <property type="entry name" value="DUF1707"/>
    <property type="match status" value="1"/>
</dbReference>
<evidence type="ECO:0000313" key="3">
    <source>
        <dbReference type="Proteomes" id="UP000295680"/>
    </source>
</evidence>
<dbReference type="Proteomes" id="UP000295680">
    <property type="component" value="Unassembled WGS sequence"/>
</dbReference>
<dbReference type="OrthoDB" id="4772576at2"/>
<protein>
    <submittedName>
        <fullName evidence="2">Uncharacterized protein DUF1707</fullName>
    </submittedName>
</protein>
<dbReference type="InterPro" id="IPR012551">
    <property type="entry name" value="DUF1707_SHOCT-like"/>
</dbReference>
<reference evidence="2 3" key="1">
    <citation type="submission" date="2019-03" db="EMBL/GenBank/DDBJ databases">
        <title>Genomic Encyclopedia of Type Strains, Phase IV (KMG-IV): sequencing the most valuable type-strain genomes for metagenomic binning, comparative biology and taxonomic classification.</title>
        <authorList>
            <person name="Goeker M."/>
        </authorList>
    </citation>
    <scope>NUCLEOTIDE SEQUENCE [LARGE SCALE GENOMIC DNA]</scope>
    <source>
        <strain evidence="2 3">DSM 45934</strain>
    </source>
</reference>
<name>A0A4R2K4F8_9PSEU</name>
<comment type="caution">
    <text evidence="2">The sequence shown here is derived from an EMBL/GenBank/DDBJ whole genome shotgun (WGS) entry which is preliminary data.</text>
</comment>
<feature type="domain" description="DUF1707" evidence="1">
    <location>
        <begin position="11"/>
        <end position="63"/>
    </location>
</feature>
<evidence type="ECO:0000313" key="2">
    <source>
        <dbReference type="EMBL" id="TCO64696.1"/>
    </source>
</evidence>
<evidence type="ECO:0000259" key="1">
    <source>
        <dbReference type="Pfam" id="PF08044"/>
    </source>
</evidence>
<proteinExistence type="predicted"/>
<dbReference type="PANTHER" id="PTHR40763">
    <property type="entry name" value="MEMBRANE PROTEIN-RELATED"/>
    <property type="match status" value="1"/>
</dbReference>
<keyword evidence="3" id="KW-1185">Reference proteome</keyword>
<dbReference type="EMBL" id="SLWS01000001">
    <property type="protein sequence ID" value="TCO64696.1"/>
    <property type="molecule type" value="Genomic_DNA"/>
</dbReference>
<organism evidence="2 3">
    <name type="scientific">Actinocrispum wychmicini</name>
    <dbReference type="NCBI Taxonomy" id="1213861"/>
    <lineage>
        <taxon>Bacteria</taxon>
        <taxon>Bacillati</taxon>
        <taxon>Actinomycetota</taxon>
        <taxon>Actinomycetes</taxon>
        <taxon>Pseudonocardiales</taxon>
        <taxon>Pseudonocardiaceae</taxon>
        <taxon>Actinocrispum</taxon>
    </lineage>
</organism>
<dbReference type="RefSeq" id="WP_132110601.1">
    <property type="nucleotide sequence ID" value="NZ_SLWS01000001.1"/>
</dbReference>
<accession>A0A4R2K4F8</accession>
<gene>
    <name evidence="2" type="ORF">EV192_101478</name>
</gene>